<dbReference type="CDD" id="cd06225">
    <property type="entry name" value="HAMP"/>
    <property type="match status" value="1"/>
</dbReference>
<keyword evidence="14" id="KW-1185">Reference proteome</keyword>
<dbReference type="InterPro" id="IPR004089">
    <property type="entry name" value="MCPsignal_dom"/>
</dbReference>
<dbReference type="GO" id="GO:0007165">
    <property type="term" value="P:signal transduction"/>
    <property type="evidence" value="ECO:0007669"/>
    <property type="project" value="UniProtKB-KW"/>
</dbReference>
<keyword evidence="9" id="KW-0175">Coiled coil</keyword>
<dbReference type="InterPro" id="IPR033479">
    <property type="entry name" value="dCache_1"/>
</dbReference>
<dbReference type="RefSeq" id="WP_092745179.1">
    <property type="nucleotide sequence ID" value="NZ_FMZC01000013.1"/>
</dbReference>
<dbReference type="PROSITE" id="PS50111">
    <property type="entry name" value="CHEMOTAXIS_TRANSDUC_2"/>
    <property type="match status" value="1"/>
</dbReference>
<dbReference type="Pfam" id="PF00015">
    <property type="entry name" value="MCPsignal"/>
    <property type="match status" value="1"/>
</dbReference>
<evidence type="ECO:0000259" key="12">
    <source>
        <dbReference type="PROSITE" id="PS50885"/>
    </source>
</evidence>
<evidence type="ECO:0000313" key="14">
    <source>
        <dbReference type="Proteomes" id="UP000198781"/>
    </source>
</evidence>
<dbReference type="Gene3D" id="1.10.287.950">
    <property type="entry name" value="Methyl-accepting chemotaxis protein"/>
    <property type="match status" value="1"/>
</dbReference>
<dbReference type="InterPro" id="IPR029151">
    <property type="entry name" value="Sensor-like_sf"/>
</dbReference>
<keyword evidence="8" id="KW-0807">Transducer</keyword>
<keyword evidence="5 10" id="KW-1133">Transmembrane helix</keyword>
<dbReference type="GO" id="GO:0005886">
    <property type="term" value="C:plasma membrane"/>
    <property type="evidence" value="ECO:0007669"/>
    <property type="project" value="UniProtKB-SubCell"/>
</dbReference>
<evidence type="ECO:0000259" key="11">
    <source>
        <dbReference type="PROSITE" id="PS50111"/>
    </source>
</evidence>
<evidence type="ECO:0000256" key="4">
    <source>
        <dbReference type="ARBA" id="ARBA00022692"/>
    </source>
</evidence>
<dbReference type="Pfam" id="PF02743">
    <property type="entry name" value="dCache_1"/>
    <property type="match status" value="1"/>
</dbReference>
<feature type="coiled-coil region" evidence="9">
    <location>
        <begin position="371"/>
        <end position="401"/>
    </location>
</feature>
<dbReference type="CDD" id="cd12913">
    <property type="entry name" value="PDC1_MCP_like"/>
    <property type="match status" value="1"/>
</dbReference>
<comment type="similarity">
    <text evidence="7">Belongs to the methyl-accepting chemotaxis (MCP) protein family.</text>
</comment>
<evidence type="ECO:0000256" key="6">
    <source>
        <dbReference type="ARBA" id="ARBA00023136"/>
    </source>
</evidence>
<dbReference type="EMBL" id="FMZC01000013">
    <property type="protein sequence ID" value="SDE19062.1"/>
    <property type="molecule type" value="Genomic_DNA"/>
</dbReference>
<dbReference type="CDD" id="cd12912">
    <property type="entry name" value="PDC2_MCP_like"/>
    <property type="match status" value="1"/>
</dbReference>
<feature type="transmembrane region" description="Helical" evidence="10">
    <location>
        <begin position="9"/>
        <end position="32"/>
    </location>
</feature>
<keyword evidence="2" id="KW-1003">Cell membrane</keyword>
<dbReference type="SUPFAM" id="SSF103190">
    <property type="entry name" value="Sensory domain-like"/>
    <property type="match status" value="1"/>
</dbReference>
<comment type="subcellular location">
    <subcellularLocation>
        <location evidence="1">Cell membrane</location>
        <topology evidence="1">Multi-pass membrane protein</topology>
    </subcellularLocation>
</comment>
<dbReference type="PROSITE" id="PS50885">
    <property type="entry name" value="HAMP"/>
    <property type="match status" value="1"/>
</dbReference>
<dbReference type="STRING" id="187868.SAMN05192589_11384"/>
<gene>
    <name evidence="13" type="ORF">SAMN05192589_11384</name>
</gene>
<evidence type="ECO:0000313" key="13">
    <source>
        <dbReference type="EMBL" id="SDE19062.1"/>
    </source>
</evidence>
<protein>
    <submittedName>
        <fullName evidence="13">Methyl-accepting chemotaxis sensory transducer with Cache sensor</fullName>
    </submittedName>
</protein>
<accession>A0A1G7AWH0</accession>
<name>A0A1G7AWH0_9BURK</name>
<dbReference type="InterPro" id="IPR003660">
    <property type="entry name" value="HAMP_dom"/>
</dbReference>
<dbReference type="SUPFAM" id="SSF58104">
    <property type="entry name" value="Methyl-accepting chemotaxis protein (MCP) signaling domain"/>
    <property type="match status" value="1"/>
</dbReference>
<dbReference type="InterPro" id="IPR051310">
    <property type="entry name" value="MCP_chemotaxis"/>
</dbReference>
<keyword evidence="4 10" id="KW-0812">Transmembrane</keyword>
<evidence type="ECO:0000256" key="9">
    <source>
        <dbReference type="SAM" id="Coils"/>
    </source>
</evidence>
<evidence type="ECO:0000256" key="2">
    <source>
        <dbReference type="ARBA" id="ARBA00022475"/>
    </source>
</evidence>
<evidence type="ECO:0000256" key="3">
    <source>
        <dbReference type="ARBA" id="ARBA00022481"/>
    </source>
</evidence>
<dbReference type="PANTHER" id="PTHR43531">
    <property type="entry name" value="PROTEIN ICFG"/>
    <property type="match status" value="1"/>
</dbReference>
<evidence type="ECO:0000256" key="10">
    <source>
        <dbReference type="SAM" id="Phobius"/>
    </source>
</evidence>
<keyword evidence="6 10" id="KW-0472">Membrane</keyword>
<feature type="domain" description="HAMP" evidence="12">
    <location>
        <begin position="293"/>
        <end position="347"/>
    </location>
</feature>
<sequence length="618" mass="64496">MFKSLRARLIGICVAITVLSLLALALVTFFVVRKDTLAQLDERVGGLTRVHAGEVAEWVREKQRITSALKVATEQPDPLPMLRAIKQAGAFDLVYFTYADKRHMALTKVPDGYDGTSRPWYKQAAQAGGPVITPAYVGASSGKLTITFAEPAGPAGQPTAVVATDIYLDSVTAKVNAIHPIGKSFAFLMDGEGKILAYAKPGMALKPVSDIAGALDAALVKRLAERSERMDVQIEGADQMLYAAKVEGTPWTLAIAIDRAEATQSVSALLKVAVVITLLSVLAAVALVTVAVSHQLRRLGVVRDALEDIASGDGDLTRRLSTHGSDELTQIASAFNHFVDKIAAVLVQIRASSESVRLATSEIASGNQDLSSRTEQQASSLEETAAAMEQLTATVQQNAENARQANTLASGASEIATHGGTVVGQVVKTMGGIDASARKIVDIIGVIDGIAFQTNILALNAAVEAARAGEQGRGFAVVASEVRTLAQRSATAAKEIKALIDDSVTQVDAGSKLVQDAGATMEKVVDSVRRVTAIVAEISNASQEQSTGIAEIGSAVSQMDQSTQQNAALVEEATAAAQSLQQQAAQLADAVAGFKLDMHGAAAPSHGGGGSMRSLASR</sequence>
<evidence type="ECO:0000256" key="8">
    <source>
        <dbReference type="PROSITE-ProRule" id="PRU00284"/>
    </source>
</evidence>
<dbReference type="SMART" id="SM00304">
    <property type="entry name" value="HAMP"/>
    <property type="match status" value="1"/>
</dbReference>
<proteinExistence type="inferred from homology"/>
<feature type="transmembrane region" description="Helical" evidence="10">
    <location>
        <begin position="268"/>
        <end position="293"/>
    </location>
</feature>
<reference evidence="13 14" key="1">
    <citation type="submission" date="2016-10" db="EMBL/GenBank/DDBJ databases">
        <authorList>
            <person name="de Groot N.N."/>
        </authorList>
    </citation>
    <scope>NUCLEOTIDE SEQUENCE [LARGE SCALE GENOMIC DNA]</scope>
    <source>
        <strain evidence="13 14">DSM 16619</strain>
    </source>
</reference>
<feature type="domain" description="Methyl-accepting transducer" evidence="11">
    <location>
        <begin position="352"/>
        <end position="581"/>
    </location>
</feature>
<dbReference type="Pfam" id="PF00672">
    <property type="entry name" value="HAMP"/>
    <property type="match status" value="1"/>
</dbReference>
<dbReference type="SMART" id="SM00283">
    <property type="entry name" value="MA"/>
    <property type="match status" value="1"/>
</dbReference>
<dbReference type="GO" id="GO:0006935">
    <property type="term" value="P:chemotaxis"/>
    <property type="evidence" value="ECO:0007669"/>
    <property type="project" value="TreeGrafter"/>
</dbReference>
<dbReference type="GO" id="GO:0004888">
    <property type="term" value="F:transmembrane signaling receptor activity"/>
    <property type="evidence" value="ECO:0007669"/>
    <property type="project" value="TreeGrafter"/>
</dbReference>
<dbReference type="Proteomes" id="UP000198781">
    <property type="component" value="Unassembled WGS sequence"/>
</dbReference>
<evidence type="ECO:0000256" key="1">
    <source>
        <dbReference type="ARBA" id="ARBA00004651"/>
    </source>
</evidence>
<dbReference type="PANTHER" id="PTHR43531:SF14">
    <property type="entry name" value="METHYL-ACCEPTING CHEMOTAXIS PROTEIN I-RELATED"/>
    <property type="match status" value="1"/>
</dbReference>
<dbReference type="AlphaFoldDB" id="A0A1G7AWH0"/>
<dbReference type="OrthoDB" id="2489132at2"/>
<dbReference type="Gene3D" id="3.30.450.20">
    <property type="entry name" value="PAS domain"/>
    <property type="match status" value="2"/>
</dbReference>
<dbReference type="CDD" id="cd11386">
    <property type="entry name" value="MCP_signal"/>
    <property type="match status" value="1"/>
</dbReference>
<dbReference type="FunFam" id="1.10.287.950:FF:000001">
    <property type="entry name" value="Methyl-accepting chemotaxis sensory transducer"/>
    <property type="match status" value="1"/>
</dbReference>
<keyword evidence="3" id="KW-0488">Methylation</keyword>
<evidence type="ECO:0000256" key="5">
    <source>
        <dbReference type="ARBA" id="ARBA00022989"/>
    </source>
</evidence>
<evidence type="ECO:0000256" key="7">
    <source>
        <dbReference type="ARBA" id="ARBA00029447"/>
    </source>
</evidence>
<organism evidence="13 14">
    <name type="scientific">Paracidovorax valerianellae</name>
    <dbReference type="NCBI Taxonomy" id="187868"/>
    <lineage>
        <taxon>Bacteria</taxon>
        <taxon>Pseudomonadati</taxon>
        <taxon>Pseudomonadota</taxon>
        <taxon>Betaproteobacteria</taxon>
        <taxon>Burkholderiales</taxon>
        <taxon>Comamonadaceae</taxon>
        <taxon>Paracidovorax</taxon>
    </lineage>
</organism>